<dbReference type="RefSeq" id="WP_110486615.1">
    <property type="nucleotide sequence ID" value="NZ_QJVC01000025.1"/>
</dbReference>
<organism evidence="2 3">
    <name type="scientific">Arthrobacter psychrolactophilus</name>
    <dbReference type="NCBI Taxonomy" id="92442"/>
    <lineage>
        <taxon>Bacteria</taxon>
        <taxon>Bacillati</taxon>
        <taxon>Actinomycetota</taxon>
        <taxon>Actinomycetes</taxon>
        <taxon>Micrococcales</taxon>
        <taxon>Micrococcaceae</taxon>
        <taxon>Arthrobacter</taxon>
    </lineage>
</organism>
<accession>A0A2V5IT11</accession>
<comment type="caution">
    <text evidence="2">The sequence shown here is derived from an EMBL/GenBank/DDBJ whole genome shotgun (WGS) entry which is preliminary data.</text>
</comment>
<dbReference type="AlphaFoldDB" id="A0A2V5IT11"/>
<reference evidence="2 3" key="1">
    <citation type="submission" date="2018-05" db="EMBL/GenBank/DDBJ databases">
        <title>Genetic diversity of glacier-inhabiting Cryobacterium bacteria in China and description of Cryobacterium mengkeensis sp. nov. and Arthrobacter glacialis sp. nov.</title>
        <authorList>
            <person name="Liu Q."/>
            <person name="Xin Y.-H."/>
        </authorList>
    </citation>
    <scope>NUCLEOTIDE SEQUENCE [LARGE SCALE GENOMIC DNA]</scope>
    <source>
        <strain evidence="2 3">B7</strain>
    </source>
</reference>
<feature type="region of interest" description="Disordered" evidence="1">
    <location>
        <begin position="1"/>
        <end position="44"/>
    </location>
</feature>
<dbReference type="Proteomes" id="UP000247980">
    <property type="component" value="Unassembled WGS sequence"/>
</dbReference>
<feature type="region of interest" description="Disordered" evidence="1">
    <location>
        <begin position="162"/>
        <end position="282"/>
    </location>
</feature>
<gene>
    <name evidence="2" type="ORF">CVS30_16325</name>
</gene>
<evidence type="ECO:0000256" key="1">
    <source>
        <dbReference type="SAM" id="MobiDB-lite"/>
    </source>
</evidence>
<proteinExistence type="predicted"/>
<name>A0A2V5IT11_9MICC</name>
<dbReference type="OrthoDB" id="4578793at2"/>
<sequence>MSSQNLHEQPSSTAQTAANEAEKTKETAVKAGAHLASTAQEEARNVAGEAGAQVQNVVAQFMGSLQEQAGMQQQKTAEMLHTLGSDLKSMADSTNGQGESSMAARWVREAATKASSAADWLDQRDPGSLVNDVKRFARRRPAAFLGIAVGAGLLAGRLTRNLGEGASDDGPQRKDPQFEVTPRKVPPTPEYVLAARRGETFPEPPSAAPVVTGKPLGGPTGPDAAGYGTVGGAGVAPMVPPPPSFAGPTPELGFDPNDPEPGIAPVAPEPRNPERGTGGGFA</sequence>
<evidence type="ECO:0000313" key="3">
    <source>
        <dbReference type="Proteomes" id="UP000247980"/>
    </source>
</evidence>
<evidence type="ECO:0000313" key="2">
    <source>
        <dbReference type="EMBL" id="PYI37283.1"/>
    </source>
</evidence>
<protein>
    <submittedName>
        <fullName evidence="2">Uncharacterized protein</fullName>
    </submittedName>
</protein>
<keyword evidence="3" id="KW-1185">Reference proteome</keyword>
<dbReference type="EMBL" id="QJVC01000025">
    <property type="protein sequence ID" value="PYI37283.1"/>
    <property type="molecule type" value="Genomic_DNA"/>
</dbReference>
<feature type="compositionally biased region" description="Polar residues" evidence="1">
    <location>
        <begin position="1"/>
        <end position="12"/>
    </location>
</feature>